<name>A0A2U1E5N6_9FIRM</name>
<keyword evidence="2" id="KW-0732">Signal</keyword>
<evidence type="ECO:0000256" key="2">
    <source>
        <dbReference type="SAM" id="SignalP"/>
    </source>
</evidence>
<dbReference type="Proteomes" id="UP000245793">
    <property type="component" value="Unassembled WGS sequence"/>
</dbReference>
<dbReference type="RefSeq" id="WP_116479718.1">
    <property type="nucleotide sequence ID" value="NZ_QEKV01000002.1"/>
</dbReference>
<feature type="region of interest" description="Disordered" evidence="1">
    <location>
        <begin position="36"/>
        <end position="83"/>
    </location>
</feature>
<evidence type="ECO:0000259" key="3">
    <source>
        <dbReference type="Pfam" id="PF09084"/>
    </source>
</evidence>
<dbReference type="PANTHER" id="PTHR30024:SF46">
    <property type="entry name" value="ABC TRANSPORTER, SUBSTRATE-BINDING LIPOPROTEIN"/>
    <property type="match status" value="1"/>
</dbReference>
<feature type="signal peptide" evidence="2">
    <location>
        <begin position="1"/>
        <end position="23"/>
    </location>
</feature>
<feature type="domain" description="SsuA/THI5-like" evidence="3">
    <location>
        <begin position="166"/>
        <end position="306"/>
    </location>
</feature>
<dbReference type="SUPFAM" id="SSF53850">
    <property type="entry name" value="Periplasmic binding protein-like II"/>
    <property type="match status" value="1"/>
</dbReference>
<keyword evidence="5" id="KW-1185">Reference proteome</keyword>
<evidence type="ECO:0000313" key="4">
    <source>
        <dbReference type="EMBL" id="PVY95247.1"/>
    </source>
</evidence>
<evidence type="ECO:0000313" key="5">
    <source>
        <dbReference type="Proteomes" id="UP000245793"/>
    </source>
</evidence>
<comment type="caution">
    <text evidence="4">The sequence shown here is derived from an EMBL/GenBank/DDBJ whole genome shotgun (WGS) entry which is preliminary data.</text>
</comment>
<evidence type="ECO:0000256" key="1">
    <source>
        <dbReference type="SAM" id="MobiDB-lite"/>
    </source>
</evidence>
<accession>A0A2U1E5N6</accession>
<dbReference type="PANTHER" id="PTHR30024">
    <property type="entry name" value="ALIPHATIC SULFONATES-BINDING PROTEIN-RELATED"/>
    <property type="match status" value="1"/>
</dbReference>
<feature type="compositionally biased region" description="Basic and acidic residues" evidence="1">
    <location>
        <begin position="50"/>
        <end position="81"/>
    </location>
</feature>
<dbReference type="EMBL" id="QEKV01000002">
    <property type="protein sequence ID" value="PVY95247.1"/>
    <property type="molecule type" value="Genomic_DNA"/>
</dbReference>
<dbReference type="Pfam" id="PF09084">
    <property type="entry name" value="NMT1"/>
    <property type="match status" value="1"/>
</dbReference>
<feature type="chain" id="PRO_5038420023" evidence="2">
    <location>
        <begin position="24"/>
        <end position="368"/>
    </location>
</feature>
<reference evidence="4 5" key="1">
    <citation type="submission" date="2018-04" db="EMBL/GenBank/DDBJ databases">
        <title>Genomic Encyclopedia of Type Strains, Phase IV (KMG-IV): sequencing the most valuable type-strain genomes for metagenomic binning, comparative biology and taxonomic classification.</title>
        <authorList>
            <person name="Goeker M."/>
        </authorList>
    </citation>
    <scope>NUCLEOTIDE SEQUENCE [LARGE SCALE GENOMIC DNA]</scope>
    <source>
        <strain evidence="4 5">DSM 20705</strain>
    </source>
</reference>
<gene>
    <name evidence="4" type="ORF">C7381_102136</name>
</gene>
<organism evidence="4 5">
    <name type="scientific">Ezakiella coagulans</name>
    <dbReference type="NCBI Taxonomy" id="46507"/>
    <lineage>
        <taxon>Bacteria</taxon>
        <taxon>Bacillati</taxon>
        <taxon>Bacillota</taxon>
        <taxon>Tissierellia</taxon>
        <taxon>Ezakiella</taxon>
    </lineage>
</organism>
<dbReference type="InterPro" id="IPR015168">
    <property type="entry name" value="SsuA/THI5"/>
</dbReference>
<proteinExistence type="predicted"/>
<dbReference type="AlphaFoldDB" id="A0A2U1E5N6"/>
<protein>
    <submittedName>
        <fullName evidence="4">NitT/TauT family transport system substrate-binding protein</fullName>
    </submittedName>
</protein>
<sequence length="368" mass="40301">MKNKNFKLIVSLFMLFVPIFLLVTSQYGCTKNEDKNVTEKNVEGEVNDTETSKDEDNKDAKDDDKKSVSTDKDDEKDDNSKAGKSLEIGGLKVYTMKGPTAMSMAPMVNFLGTNLVITGSIEEQIAALKKDEGDIYLIPSNLFAKLKNSGMNLEVLYGNAGNVLNLVGKNEIKDISELKGKTIALTGRGAVPEMILNKLLETANLTQADINPVFLNEPTEAAPIIKKNADALLLLPEPFATAIAGKVEGLKPVIDINKVWKDAELPQVITSVIVAKANVYKEKSQDIIKFLNFYTKGIDSLRQAPAAYSKVIESMGIVPQKVAENSLPKIEFVNLTGKALHDELDKFFSALMDTNPELIGGKLPQYEN</sequence>
<dbReference type="Gene3D" id="3.40.190.10">
    <property type="entry name" value="Periplasmic binding protein-like II"/>
    <property type="match status" value="2"/>
</dbReference>